<name>A0A7Y4NR31_9BACT</name>
<gene>
    <name evidence="3" type="ORF">HMI49_06250</name>
</gene>
<proteinExistence type="predicted"/>
<comment type="caution">
    <text evidence="3">The sequence shown here is derived from an EMBL/GenBank/DDBJ whole genome shotgun (WGS) entry which is preliminary data.</text>
</comment>
<dbReference type="AlphaFoldDB" id="A0A7Y4NR31"/>
<sequence length="130" mass="14682">MTGRYGSIGEVFLVREDFWPLNTTLYVRDLKGNHLMYTYHLLQLLDFNKFSDKAAVPGINRNHLHEERLVAAPRTLQERFSDFASPLLELAAKNTAQITTLAALRDTLLPKLLSGEILIRDVESQLAATA</sequence>
<dbReference type="RefSeq" id="WP_171433360.1">
    <property type="nucleotide sequence ID" value="NZ_JABFJV010000021.1"/>
</dbReference>
<dbReference type="EMBL" id="JABFJV010000021">
    <property type="protein sequence ID" value="NOK32798.1"/>
    <property type="molecule type" value="Genomic_DNA"/>
</dbReference>
<dbReference type="Gene3D" id="3.90.220.20">
    <property type="entry name" value="DNA methylase specificity domains"/>
    <property type="match status" value="1"/>
</dbReference>
<evidence type="ECO:0008006" key="5">
    <source>
        <dbReference type="Google" id="ProtNLM"/>
    </source>
</evidence>
<keyword evidence="1" id="KW-0680">Restriction system</keyword>
<keyword evidence="4" id="KW-1185">Reference proteome</keyword>
<dbReference type="GO" id="GO:0003677">
    <property type="term" value="F:DNA binding"/>
    <property type="evidence" value="ECO:0007669"/>
    <property type="project" value="UniProtKB-KW"/>
</dbReference>
<dbReference type="GO" id="GO:0009307">
    <property type="term" value="P:DNA restriction-modification system"/>
    <property type="evidence" value="ECO:0007669"/>
    <property type="project" value="UniProtKB-KW"/>
</dbReference>
<keyword evidence="2" id="KW-0238">DNA-binding</keyword>
<accession>A0A7Y4NR31</accession>
<organism evidence="3 4">
    <name type="scientific">Corallococcus exercitus</name>
    <dbReference type="NCBI Taxonomy" id="2316736"/>
    <lineage>
        <taxon>Bacteria</taxon>
        <taxon>Pseudomonadati</taxon>
        <taxon>Myxococcota</taxon>
        <taxon>Myxococcia</taxon>
        <taxon>Myxococcales</taxon>
        <taxon>Cystobacterineae</taxon>
        <taxon>Myxococcaceae</taxon>
        <taxon>Corallococcus</taxon>
    </lineage>
</organism>
<evidence type="ECO:0000313" key="4">
    <source>
        <dbReference type="Proteomes" id="UP000563426"/>
    </source>
</evidence>
<dbReference type="SUPFAM" id="SSF116734">
    <property type="entry name" value="DNA methylase specificity domain"/>
    <property type="match status" value="1"/>
</dbReference>
<dbReference type="Proteomes" id="UP000563426">
    <property type="component" value="Unassembled WGS sequence"/>
</dbReference>
<evidence type="ECO:0000256" key="2">
    <source>
        <dbReference type="ARBA" id="ARBA00023125"/>
    </source>
</evidence>
<evidence type="ECO:0000256" key="1">
    <source>
        <dbReference type="ARBA" id="ARBA00022747"/>
    </source>
</evidence>
<protein>
    <recommendedName>
        <fullName evidence="5">Restriction endonuclease subunit S</fullName>
    </recommendedName>
</protein>
<dbReference type="InterPro" id="IPR044946">
    <property type="entry name" value="Restrct_endonuc_typeI_TRD_sf"/>
</dbReference>
<evidence type="ECO:0000313" key="3">
    <source>
        <dbReference type="EMBL" id="NOK32798.1"/>
    </source>
</evidence>
<reference evidence="3 4" key="1">
    <citation type="submission" date="2020-05" db="EMBL/GenBank/DDBJ databases">
        <authorList>
            <person name="Whitworth D."/>
        </authorList>
    </citation>
    <scope>NUCLEOTIDE SEQUENCE [LARGE SCALE GENOMIC DNA]</scope>
    <source>
        <strain evidence="3 4">AB043B</strain>
    </source>
</reference>
<dbReference type="CDD" id="cd17267">
    <property type="entry name" value="RMtype1_S_EcoAO83I-TRD1-CR1_like"/>
    <property type="match status" value="1"/>
</dbReference>